<feature type="compositionally biased region" description="Low complexity" evidence="3">
    <location>
        <begin position="178"/>
        <end position="196"/>
    </location>
</feature>
<feature type="domain" description="N-acetyltransferase" evidence="4">
    <location>
        <begin position="13"/>
        <end position="173"/>
    </location>
</feature>
<dbReference type="InterPro" id="IPR016181">
    <property type="entry name" value="Acyl_CoA_acyltransferase"/>
</dbReference>
<dbReference type="Pfam" id="PF00583">
    <property type="entry name" value="Acetyltransf_1"/>
    <property type="match status" value="1"/>
</dbReference>
<accession>A0ABN6MY82</accession>
<evidence type="ECO:0000256" key="2">
    <source>
        <dbReference type="ARBA" id="ARBA00023315"/>
    </source>
</evidence>
<dbReference type="PROSITE" id="PS51186">
    <property type="entry name" value="GNAT"/>
    <property type="match status" value="1"/>
</dbReference>
<keyword evidence="1" id="KW-0808">Transferase</keyword>
<dbReference type="InterPro" id="IPR000182">
    <property type="entry name" value="GNAT_dom"/>
</dbReference>
<dbReference type="EMBL" id="AP025591">
    <property type="protein sequence ID" value="BDG05841.1"/>
    <property type="molecule type" value="Genomic_DNA"/>
</dbReference>
<proteinExistence type="predicted"/>
<dbReference type="Proteomes" id="UP001162891">
    <property type="component" value="Chromosome"/>
</dbReference>
<reference evidence="6" key="1">
    <citation type="journal article" date="2022" name="Int. J. Syst. Evol. Microbiol.">
        <title>Anaeromyxobacter oryzae sp. nov., Anaeromyxobacter diazotrophicus sp. nov. and Anaeromyxobacter paludicola sp. nov., isolated from paddy soils.</title>
        <authorList>
            <person name="Itoh H."/>
            <person name="Xu Z."/>
            <person name="Mise K."/>
            <person name="Masuda Y."/>
            <person name="Ushijima N."/>
            <person name="Hayakawa C."/>
            <person name="Shiratori Y."/>
            <person name="Senoo K."/>
        </authorList>
    </citation>
    <scope>NUCLEOTIDE SEQUENCE [LARGE SCALE GENOMIC DNA]</scope>
    <source>
        <strain evidence="6">Red232</strain>
    </source>
</reference>
<dbReference type="InterPro" id="IPR050832">
    <property type="entry name" value="Bact_Acetyltransf"/>
</dbReference>
<organism evidence="5 6">
    <name type="scientific">Anaeromyxobacter oryzae</name>
    <dbReference type="NCBI Taxonomy" id="2918170"/>
    <lineage>
        <taxon>Bacteria</taxon>
        <taxon>Pseudomonadati</taxon>
        <taxon>Myxococcota</taxon>
        <taxon>Myxococcia</taxon>
        <taxon>Myxococcales</taxon>
        <taxon>Cystobacterineae</taxon>
        <taxon>Anaeromyxobacteraceae</taxon>
        <taxon>Anaeromyxobacter</taxon>
    </lineage>
</organism>
<dbReference type="PANTHER" id="PTHR43877">
    <property type="entry name" value="AMINOALKYLPHOSPHONATE N-ACETYLTRANSFERASE-RELATED-RELATED"/>
    <property type="match status" value="1"/>
</dbReference>
<dbReference type="RefSeq" id="WP_318653828.1">
    <property type="nucleotide sequence ID" value="NZ_AP025591.1"/>
</dbReference>
<evidence type="ECO:0000313" key="5">
    <source>
        <dbReference type="EMBL" id="BDG05841.1"/>
    </source>
</evidence>
<dbReference type="SUPFAM" id="SSF55729">
    <property type="entry name" value="Acyl-CoA N-acyltransferases (Nat)"/>
    <property type="match status" value="1"/>
</dbReference>
<feature type="region of interest" description="Disordered" evidence="3">
    <location>
        <begin position="170"/>
        <end position="206"/>
    </location>
</feature>
<evidence type="ECO:0000259" key="4">
    <source>
        <dbReference type="PROSITE" id="PS51186"/>
    </source>
</evidence>
<sequence>MAPARPRTARAAATIREARPDDLPALARLGARLARLHHDLDPDRFFLPDEPIEPAYAWWLGKERASRRAVVLAAERRGRIVGYAYGRIEPRDWNTLRERSGVGVDLWVEPAARRAGLGARLVEVLVEKLAERGAPRVVLHVAARNERARRVFAGLGFRETVVEMARELAPPGRGRAVTAPGKRARTAAAPAATPVRPRARRASPRP</sequence>
<evidence type="ECO:0000256" key="3">
    <source>
        <dbReference type="SAM" id="MobiDB-lite"/>
    </source>
</evidence>
<dbReference type="CDD" id="cd04301">
    <property type="entry name" value="NAT_SF"/>
    <property type="match status" value="1"/>
</dbReference>
<name>A0ABN6MY82_9BACT</name>
<keyword evidence="6" id="KW-1185">Reference proteome</keyword>
<dbReference type="Gene3D" id="3.40.630.30">
    <property type="match status" value="1"/>
</dbReference>
<keyword evidence="2" id="KW-0012">Acyltransferase</keyword>
<evidence type="ECO:0000313" key="6">
    <source>
        <dbReference type="Proteomes" id="UP001162891"/>
    </source>
</evidence>
<gene>
    <name evidence="5" type="ORF">AMOR_48370</name>
</gene>
<feature type="compositionally biased region" description="Basic residues" evidence="3">
    <location>
        <begin position="197"/>
        <end position="206"/>
    </location>
</feature>
<evidence type="ECO:0000256" key="1">
    <source>
        <dbReference type="ARBA" id="ARBA00022679"/>
    </source>
</evidence>
<protein>
    <recommendedName>
        <fullName evidence="4">N-acetyltransferase domain-containing protein</fullName>
    </recommendedName>
</protein>